<evidence type="ECO:0000313" key="1">
    <source>
        <dbReference type="EMBL" id="ATY30946.1"/>
    </source>
</evidence>
<organism evidence="1 2">
    <name type="scientific">Sphingomonas psychrotolerans</name>
    <dbReference type="NCBI Taxonomy" id="1327635"/>
    <lineage>
        <taxon>Bacteria</taxon>
        <taxon>Pseudomonadati</taxon>
        <taxon>Pseudomonadota</taxon>
        <taxon>Alphaproteobacteria</taxon>
        <taxon>Sphingomonadales</taxon>
        <taxon>Sphingomonadaceae</taxon>
        <taxon>Sphingomonas</taxon>
    </lineage>
</organism>
<sequence length="127" mass="14061">MNESVRREKLERAVLALTQPADVQFSLFPDFVCKADELALDFEEALDGFFGYESEIAENERVELNALDSLILSKSGEKNAAFWTDEALLAHPTWEKIRGAAKATAVVFGWELRTPPPSGAIYIGSPN</sequence>
<reference evidence="1 2" key="1">
    <citation type="submission" date="2017-11" db="EMBL/GenBank/DDBJ databases">
        <title>Complete genome sequence of Sphingomonas sp. Strain Cra20, a psychrotolerant potential plant growth promoting rhizobacteria.</title>
        <authorList>
            <person name="Luo Y."/>
        </authorList>
    </citation>
    <scope>NUCLEOTIDE SEQUENCE [LARGE SCALE GENOMIC DNA]</scope>
    <source>
        <strain evidence="1 2">Cra20</strain>
    </source>
</reference>
<name>A0A2K8MEI5_9SPHN</name>
<dbReference type="Proteomes" id="UP000229081">
    <property type="component" value="Chromosome"/>
</dbReference>
<gene>
    <name evidence="1" type="ORF">CVN68_02215</name>
</gene>
<protein>
    <submittedName>
        <fullName evidence="1">Uncharacterized protein</fullName>
    </submittedName>
</protein>
<dbReference type="AlphaFoldDB" id="A0A2K8MEI5"/>
<dbReference type="OrthoDB" id="7855179at2"/>
<dbReference type="EMBL" id="CP024923">
    <property type="protein sequence ID" value="ATY30946.1"/>
    <property type="molecule type" value="Genomic_DNA"/>
</dbReference>
<dbReference type="KEGG" id="sphc:CVN68_02215"/>
<evidence type="ECO:0000313" key="2">
    <source>
        <dbReference type="Proteomes" id="UP000229081"/>
    </source>
</evidence>
<dbReference type="RefSeq" id="WP_100280757.1">
    <property type="nucleotide sequence ID" value="NZ_CP024923.1"/>
</dbReference>
<proteinExistence type="predicted"/>
<keyword evidence="2" id="KW-1185">Reference proteome</keyword>
<accession>A0A2K8MEI5</accession>